<evidence type="ECO:0000313" key="3">
    <source>
        <dbReference type="EMBL" id="OFI49115.1"/>
    </source>
</evidence>
<proteinExistence type="inferred from homology"/>
<reference evidence="4" key="1">
    <citation type="submission" date="2016-09" db="EMBL/GenBank/DDBJ databases">
        <title>Draft genome sequence of a novel species of the family Streptococcaceae isolated from flowers.</title>
        <authorList>
            <person name="Chuah L.-O."/>
            <person name="Yap K.-P."/>
            <person name="Thong K.L."/>
            <person name="Liong M.T."/>
            <person name="Ahmad R."/>
            <person name="Rusul G."/>
        </authorList>
    </citation>
    <scope>NUCLEOTIDE SEQUENCE [LARGE SCALE GENOMIC DNA]</scope>
    <source>
        <strain evidence="4">DF1</strain>
    </source>
</reference>
<organism evidence="3 4">
    <name type="scientific">Floricoccus tropicus</name>
    <dbReference type="NCBI Taxonomy" id="1859473"/>
    <lineage>
        <taxon>Bacteria</taxon>
        <taxon>Bacillati</taxon>
        <taxon>Bacillota</taxon>
        <taxon>Bacilli</taxon>
        <taxon>Lactobacillales</taxon>
        <taxon>Streptococcaceae</taxon>
        <taxon>Floricoccus</taxon>
    </lineage>
</organism>
<dbReference type="STRING" id="1859473.BG261_04380"/>
<evidence type="ECO:0000256" key="2">
    <source>
        <dbReference type="HAMAP-Rule" id="MF_01126"/>
    </source>
</evidence>
<keyword evidence="1 2" id="KW-0963">Cytoplasm</keyword>
<comment type="caution">
    <text evidence="3">The sequence shown here is derived from an EMBL/GenBank/DDBJ whole genome shotgun (WGS) entry which is preliminary data.</text>
</comment>
<accession>A0A1E8GLI4</accession>
<sequence length="104" mass="12515">MRGYLSLVKSIMEKEDLVENSLEIQKRRALYIYYNSYKHTRQLRKFGEPVYTSRKLRYVKIYVNEEEVEEVKEKLEALHFVKEVQLSYIPDLEMDFSGNSSVRV</sequence>
<comment type="similarity">
    <text evidence="2">Belongs to the UPF0298 family.</text>
</comment>
<keyword evidence="4" id="KW-1185">Reference proteome</keyword>
<name>A0A1E8GLI4_9LACT</name>
<evidence type="ECO:0000313" key="4">
    <source>
        <dbReference type="Proteomes" id="UP000178622"/>
    </source>
</evidence>
<gene>
    <name evidence="3" type="ORF">BG261_04380</name>
</gene>
<dbReference type="InterPro" id="IPR016979">
    <property type="entry name" value="DUF2129"/>
</dbReference>
<protein>
    <recommendedName>
        <fullName evidence="2">UPF0298 protein BG261_04380</fullName>
    </recommendedName>
</protein>
<dbReference type="EMBL" id="MKIR01000021">
    <property type="protein sequence ID" value="OFI49115.1"/>
    <property type="molecule type" value="Genomic_DNA"/>
</dbReference>
<evidence type="ECO:0000256" key="1">
    <source>
        <dbReference type="ARBA" id="ARBA00022490"/>
    </source>
</evidence>
<dbReference type="AlphaFoldDB" id="A0A1E8GLI4"/>
<dbReference type="GO" id="GO:0005737">
    <property type="term" value="C:cytoplasm"/>
    <property type="evidence" value="ECO:0007669"/>
    <property type="project" value="UniProtKB-SubCell"/>
</dbReference>
<dbReference type="HAMAP" id="MF_01126">
    <property type="entry name" value="UPF0298"/>
    <property type="match status" value="1"/>
</dbReference>
<dbReference type="Pfam" id="PF09902">
    <property type="entry name" value="DUF2129"/>
    <property type="match status" value="1"/>
</dbReference>
<comment type="subcellular location">
    <subcellularLocation>
        <location evidence="2">Cytoplasm</location>
    </subcellularLocation>
</comment>
<dbReference type="Proteomes" id="UP000178622">
    <property type="component" value="Unassembled WGS sequence"/>
</dbReference>